<proteinExistence type="predicted"/>
<dbReference type="InterPro" id="IPR018968">
    <property type="entry name" value="Phasin"/>
</dbReference>
<evidence type="ECO:0000313" key="2">
    <source>
        <dbReference type="EMBL" id="MVA97909.1"/>
    </source>
</evidence>
<name>A0A844QJP1_9HYPH</name>
<evidence type="ECO:0000259" key="1">
    <source>
        <dbReference type="Pfam" id="PF09361"/>
    </source>
</evidence>
<comment type="caution">
    <text evidence="2">The sequence shown here is derived from an EMBL/GenBank/DDBJ whole genome shotgun (WGS) entry which is preliminary data.</text>
</comment>
<dbReference type="Proteomes" id="UP000463224">
    <property type="component" value="Unassembled WGS sequence"/>
</dbReference>
<feature type="domain" description="Phasin" evidence="1">
    <location>
        <begin position="6"/>
        <end position="103"/>
    </location>
</feature>
<dbReference type="NCBIfam" id="TIGR01841">
    <property type="entry name" value="phasin"/>
    <property type="match status" value="1"/>
</dbReference>
<dbReference type="InterPro" id="IPR010127">
    <property type="entry name" value="Phasin_subfam-1"/>
</dbReference>
<evidence type="ECO:0000313" key="3">
    <source>
        <dbReference type="Proteomes" id="UP000463224"/>
    </source>
</evidence>
<reference evidence="2 3" key="1">
    <citation type="submission" date="2019-12" db="EMBL/GenBank/DDBJ databases">
        <title>Nitratireductor arenosus sp. nov., Isolated from sea sand, Jeju island, South Korea.</title>
        <authorList>
            <person name="Kim W."/>
        </authorList>
    </citation>
    <scope>NUCLEOTIDE SEQUENCE [LARGE SCALE GENOMIC DNA]</scope>
    <source>
        <strain evidence="2 3">CAU 1489</strain>
    </source>
</reference>
<dbReference type="RefSeq" id="WP_156712813.1">
    <property type="nucleotide sequence ID" value="NZ_WPHG01000002.1"/>
</dbReference>
<protein>
    <submittedName>
        <fullName evidence="2">TIGR01841 family phasin</fullName>
    </submittedName>
</protein>
<gene>
    <name evidence="2" type="primary">phaP</name>
    <name evidence="2" type="ORF">GN330_11700</name>
</gene>
<organism evidence="2 3">
    <name type="scientific">Nitratireductor arenosus</name>
    <dbReference type="NCBI Taxonomy" id="2682096"/>
    <lineage>
        <taxon>Bacteria</taxon>
        <taxon>Pseudomonadati</taxon>
        <taxon>Pseudomonadota</taxon>
        <taxon>Alphaproteobacteria</taxon>
        <taxon>Hyphomicrobiales</taxon>
        <taxon>Phyllobacteriaceae</taxon>
        <taxon>Nitratireductor</taxon>
    </lineage>
</organism>
<sequence length="109" mass="11811">MMQSFEDTNKLGKEYMDSGLTSAAALSKGFQAIAVETTEFSKKSFETATAAVEKLVAAKSLDTAIEVQSDYAKQAYEAFVAEATKLSDLYADLVKDAYKPFESVVSKTV</sequence>
<dbReference type="EMBL" id="WPHG01000002">
    <property type="protein sequence ID" value="MVA97909.1"/>
    <property type="molecule type" value="Genomic_DNA"/>
</dbReference>
<keyword evidence="3" id="KW-1185">Reference proteome</keyword>
<dbReference type="AlphaFoldDB" id="A0A844QJP1"/>
<accession>A0A844QJP1</accession>
<dbReference type="Pfam" id="PF09361">
    <property type="entry name" value="Phasin_2"/>
    <property type="match status" value="1"/>
</dbReference>